<comment type="caution">
    <text evidence="2">The sequence shown here is derived from an EMBL/GenBank/DDBJ whole genome shotgun (WGS) entry which is preliminary data.</text>
</comment>
<gene>
    <name evidence="2" type="ORF">S12H4_03629</name>
</gene>
<evidence type="ECO:0000313" key="2">
    <source>
        <dbReference type="EMBL" id="GAI71843.1"/>
    </source>
</evidence>
<name>X1QU98_9ZZZZ</name>
<dbReference type="SUPFAM" id="SSF52540">
    <property type="entry name" value="P-loop containing nucleoside triphosphate hydrolases"/>
    <property type="match status" value="1"/>
</dbReference>
<reference evidence="2" key="1">
    <citation type="journal article" date="2014" name="Front. Microbiol.">
        <title>High frequency of phylogenetically diverse reductive dehalogenase-homologous genes in deep subseafloor sedimentary metagenomes.</title>
        <authorList>
            <person name="Kawai M."/>
            <person name="Futagami T."/>
            <person name="Toyoda A."/>
            <person name="Takaki Y."/>
            <person name="Nishi S."/>
            <person name="Hori S."/>
            <person name="Arai W."/>
            <person name="Tsubouchi T."/>
            <person name="Morono Y."/>
            <person name="Uchiyama I."/>
            <person name="Ito T."/>
            <person name="Fujiyama A."/>
            <person name="Inagaki F."/>
            <person name="Takami H."/>
        </authorList>
    </citation>
    <scope>NUCLEOTIDE SEQUENCE</scope>
    <source>
        <strain evidence="2">Expedition CK06-06</strain>
    </source>
</reference>
<evidence type="ECO:0000259" key="1">
    <source>
        <dbReference type="Pfam" id="PF13175"/>
    </source>
</evidence>
<dbReference type="EMBL" id="BARW01001043">
    <property type="protein sequence ID" value="GAI71843.1"/>
    <property type="molecule type" value="Genomic_DNA"/>
</dbReference>
<dbReference type="Gene3D" id="3.40.50.300">
    <property type="entry name" value="P-loop containing nucleotide triphosphate hydrolases"/>
    <property type="match status" value="1"/>
</dbReference>
<accession>X1QU98</accession>
<protein>
    <recommendedName>
        <fullName evidence="1">Endonuclease GajA/Old nuclease/RecF-like AAA domain-containing protein</fullName>
    </recommendedName>
</protein>
<dbReference type="InterPro" id="IPR041685">
    <property type="entry name" value="AAA_GajA/Old/RecF-like"/>
</dbReference>
<sequence length="87" mass="10161">MQYLYVDNFRGFYDTFFPIRDVNFLVGENSTGKTSLLSLIHVFYSKSFWFGKLFDSEEVKLGSFRDIVSIASDNKKYFKIGIIDCDD</sequence>
<dbReference type="AlphaFoldDB" id="X1QU98"/>
<dbReference type="InterPro" id="IPR027417">
    <property type="entry name" value="P-loop_NTPase"/>
</dbReference>
<feature type="domain" description="Endonuclease GajA/Old nuclease/RecF-like AAA" evidence="1">
    <location>
        <begin position="4"/>
        <end position="80"/>
    </location>
</feature>
<organism evidence="2">
    <name type="scientific">marine sediment metagenome</name>
    <dbReference type="NCBI Taxonomy" id="412755"/>
    <lineage>
        <taxon>unclassified sequences</taxon>
        <taxon>metagenomes</taxon>
        <taxon>ecological metagenomes</taxon>
    </lineage>
</organism>
<feature type="non-terminal residue" evidence="2">
    <location>
        <position position="87"/>
    </location>
</feature>
<dbReference type="Pfam" id="PF13175">
    <property type="entry name" value="AAA_15"/>
    <property type="match status" value="1"/>
</dbReference>
<proteinExistence type="predicted"/>